<dbReference type="InterPro" id="IPR001626">
    <property type="entry name" value="ABC_TroCD"/>
</dbReference>
<dbReference type="EMBL" id="CP023483">
    <property type="protein sequence ID" value="ATF25681.1"/>
    <property type="molecule type" value="Genomic_DNA"/>
</dbReference>
<dbReference type="InterPro" id="IPR037294">
    <property type="entry name" value="ABC_BtuC-like"/>
</dbReference>
<evidence type="ECO:0000256" key="7">
    <source>
        <dbReference type="ARBA" id="ARBA00073179"/>
    </source>
</evidence>
<keyword evidence="5 9" id="KW-0472">Membrane</keyword>
<proteinExistence type="inferred from homology"/>
<protein>
    <recommendedName>
        <fullName evidence="7">Manganese transport system membrane protein MntC</fullName>
    </recommendedName>
</protein>
<dbReference type="PANTHER" id="PTHR30477:SF13">
    <property type="entry name" value="IRON TRANSPORT SYSTEM MEMBRANE PROTEIN HI_0360-RELATED"/>
    <property type="match status" value="1"/>
</dbReference>
<dbReference type="GO" id="GO:0010043">
    <property type="term" value="P:response to zinc ion"/>
    <property type="evidence" value="ECO:0007669"/>
    <property type="project" value="TreeGrafter"/>
</dbReference>
<dbReference type="CDD" id="cd06550">
    <property type="entry name" value="TM_ABC_iron-siderophores_like"/>
    <property type="match status" value="1"/>
</dbReference>
<dbReference type="Proteomes" id="UP000243591">
    <property type="component" value="Chromosome"/>
</dbReference>
<dbReference type="RefSeq" id="WP_069125397.1">
    <property type="nucleotide sequence ID" value="NZ_CBCPHX010000007.1"/>
</dbReference>
<evidence type="ECO:0000256" key="9">
    <source>
        <dbReference type="SAM" id="Phobius"/>
    </source>
</evidence>
<keyword evidence="8" id="KW-0813">Transport</keyword>
<evidence type="ECO:0000256" key="3">
    <source>
        <dbReference type="ARBA" id="ARBA00022692"/>
    </source>
</evidence>
<evidence type="ECO:0000313" key="10">
    <source>
        <dbReference type="EMBL" id="ATF25681.1"/>
    </source>
</evidence>
<keyword evidence="11" id="KW-1185">Reference proteome</keyword>
<keyword evidence="3 8" id="KW-0812">Transmembrane</keyword>
<organism evidence="10 11">
    <name type="scientific">Brochothrix thermosphacta</name>
    <name type="common">Microbacterium thermosphactum</name>
    <dbReference type="NCBI Taxonomy" id="2756"/>
    <lineage>
        <taxon>Bacteria</taxon>
        <taxon>Bacillati</taxon>
        <taxon>Bacillota</taxon>
        <taxon>Bacilli</taxon>
        <taxon>Bacillales</taxon>
        <taxon>Listeriaceae</taxon>
        <taxon>Brochothrix</taxon>
    </lineage>
</organism>
<dbReference type="PANTHER" id="PTHR30477">
    <property type="entry name" value="ABC-TRANSPORTER METAL-BINDING PROTEIN"/>
    <property type="match status" value="1"/>
</dbReference>
<accession>A0A1D2KA43</accession>
<evidence type="ECO:0000256" key="2">
    <source>
        <dbReference type="ARBA" id="ARBA00008034"/>
    </source>
</evidence>
<reference evidence="10 11" key="1">
    <citation type="submission" date="2017-09" db="EMBL/GenBank/DDBJ databases">
        <title>Complete Genome Sequences of Two Strains of the Meat Spoilage Bacterium Brochothrix thermosphacta Isolated from Ground Chicken.</title>
        <authorList>
            <person name="Paoli G.C."/>
            <person name="Wijey C."/>
            <person name="Chen C.-Y."/>
            <person name="Nguyen L."/>
            <person name="Yan X."/>
            <person name="Irwin P.L."/>
        </authorList>
    </citation>
    <scope>NUCLEOTIDE SEQUENCE [LARGE SCALE GENOMIC DNA]</scope>
    <source>
        <strain evidence="10 11">BI</strain>
    </source>
</reference>
<feature type="transmembrane region" description="Helical" evidence="9">
    <location>
        <begin position="56"/>
        <end position="81"/>
    </location>
</feature>
<evidence type="ECO:0000256" key="6">
    <source>
        <dbReference type="ARBA" id="ARBA00057828"/>
    </source>
</evidence>
<name>A0A1D2KA43_BROTH</name>
<comment type="function">
    <text evidence="6">This protein is probably a component of a manganese permease, a binding protein-dependent, ATP-driven transport system.</text>
</comment>
<sequence length="287" mass="30986">MIFIEAVKEYNFLQQALITSILVGISSGVIGSFVVLRGMSLMGDAISHAVLPGVAISYMLGINFLIGSTIFGILAALGIGFISDKSPLKNDSAIGIILSSFLALGMILVTMAKSSTNLYHILFGNILAVQRVDMWITLVVTMLVLLLVIIFYKELFVSTFDETIAKSYGLNTKVIHYFLMVLLTLVTVVALQTVGVILVVAMLVIPASTAYLLTNKLSHMIVLSTIIGMVSSVSGLYFSFVNNFASGPTIVMSATILFILAFIFSKKSTLSFKSNKKRGKKSNEISV</sequence>
<keyword evidence="4 9" id="KW-1133">Transmembrane helix</keyword>
<dbReference type="KEGG" id="bths:CNY62_04340"/>
<feature type="transmembrane region" description="Helical" evidence="9">
    <location>
        <begin position="217"/>
        <end position="238"/>
    </location>
</feature>
<dbReference type="Pfam" id="PF00950">
    <property type="entry name" value="ABC-3"/>
    <property type="match status" value="1"/>
</dbReference>
<comment type="similarity">
    <text evidence="2 8">Belongs to the ABC-3 integral membrane protein family.</text>
</comment>
<evidence type="ECO:0000313" key="11">
    <source>
        <dbReference type="Proteomes" id="UP000243591"/>
    </source>
</evidence>
<dbReference type="AlphaFoldDB" id="A0A1D2KA43"/>
<dbReference type="FunFam" id="1.10.3470.10:FF:000003">
    <property type="entry name" value="Iron ABC transporter permease SitD"/>
    <property type="match status" value="1"/>
</dbReference>
<dbReference type="Gene3D" id="1.10.3470.10">
    <property type="entry name" value="ABC transporter involved in vitamin B12 uptake, BtuC"/>
    <property type="match status" value="1"/>
</dbReference>
<dbReference type="SUPFAM" id="SSF81345">
    <property type="entry name" value="ABC transporter involved in vitamin B12 uptake, BtuC"/>
    <property type="match status" value="1"/>
</dbReference>
<evidence type="ECO:0000256" key="5">
    <source>
        <dbReference type="ARBA" id="ARBA00023136"/>
    </source>
</evidence>
<feature type="transmembrane region" description="Helical" evidence="9">
    <location>
        <begin position="12"/>
        <end position="36"/>
    </location>
</feature>
<dbReference type="GO" id="GO:0043190">
    <property type="term" value="C:ATP-binding cassette (ABC) transporter complex"/>
    <property type="evidence" value="ECO:0007669"/>
    <property type="project" value="InterPro"/>
</dbReference>
<feature type="transmembrane region" description="Helical" evidence="9">
    <location>
        <begin position="93"/>
        <end position="112"/>
    </location>
</feature>
<comment type="subcellular location">
    <subcellularLocation>
        <location evidence="8">Cell membrane</location>
        <topology evidence="8">Multi-pass membrane protein</topology>
    </subcellularLocation>
    <subcellularLocation>
        <location evidence="1">Membrane</location>
        <topology evidence="1">Multi-pass membrane protein</topology>
    </subcellularLocation>
</comment>
<dbReference type="GeneID" id="66537728"/>
<evidence type="ECO:0000256" key="4">
    <source>
        <dbReference type="ARBA" id="ARBA00022989"/>
    </source>
</evidence>
<gene>
    <name evidence="10" type="ORF">CNY62_04340</name>
</gene>
<dbReference type="OrthoDB" id="9788905at2"/>
<evidence type="ECO:0000256" key="1">
    <source>
        <dbReference type="ARBA" id="ARBA00004141"/>
    </source>
</evidence>
<evidence type="ECO:0000256" key="8">
    <source>
        <dbReference type="RuleBase" id="RU003943"/>
    </source>
</evidence>
<dbReference type="GO" id="GO:0071281">
    <property type="term" value="P:cellular response to iron ion"/>
    <property type="evidence" value="ECO:0007669"/>
    <property type="project" value="UniProtKB-ARBA"/>
</dbReference>
<dbReference type="GO" id="GO:0055085">
    <property type="term" value="P:transmembrane transport"/>
    <property type="evidence" value="ECO:0007669"/>
    <property type="project" value="InterPro"/>
</dbReference>
<feature type="transmembrane region" description="Helical" evidence="9">
    <location>
        <begin position="132"/>
        <end position="152"/>
    </location>
</feature>
<dbReference type="STRING" id="2756.BFR44_07530"/>
<feature type="transmembrane region" description="Helical" evidence="9">
    <location>
        <begin position="244"/>
        <end position="264"/>
    </location>
</feature>
<feature type="transmembrane region" description="Helical" evidence="9">
    <location>
        <begin position="177"/>
        <end position="205"/>
    </location>
</feature>